<keyword evidence="2" id="KW-0288">FMN</keyword>
<dbReference type="GO" id="GO:0004497">
    <property type="term" value="F:monooxygenase activity"/>
    <property type="evidence" value="ECO:0007669"/>
    <property type="project" value="UniProtKB-KW"/>
</dbReference>
<gene>
    <name evidence="7" type="ORF">BTO20_03985</name>
</gene>
<accession>A0A1Y0BY85</accession>
<dbReference type="SUPFAM" id="SSF54909">
    <property type="entry name" value="Dimeric alpha+beta barrel"/>
    <property type="match status" value="1"/>
</dbReference>
<evidence type="ECO:0000256" key="2">
    <source>
        <dbReference type="ARBA" id="ARBA00022643"/>
    </source>
</evidence>
<dbReference type="OrthoDB" id="4437611at2"/>
<proteinExistence type="inferred from homology"/>
<feature type="domain" description="Luciferase-like" evidence="6">
    <location>
        <begin position="33"/>
        <end position="392"/>
    </location>
</feature>
<dbReference type="KEGG" id="mdx:BTO20_03985"/>
<dbReference type="AlphaFoldDB" id="A0A1Y0BY85"/>
<evidence type="ECO:0000256" key="1">
    <source>
        <dbReference type="ARBA" id="ARBA00022630"/>
    </source>
</evidence>
<evidence type="ECO:0000259" key="6">
    <source>
        <dbReference type="Pfam" id="PF00296"/>
    </source>
</evidence>
<dbReference type="SUPFAM" id="SSF51679">
    <property type="entry name" value="Bacterial luciferase-like"/>
    <property type="match status" value="1"/>
</dbReference>
<comment type="similarity">
    <text evidence="5">Belongs to the NtaA/SnaA/DszA monooxygenase family.</text>
</comment>
<dbReference type="GO" id="GO:0016705">
    <property type="term" value="F:oxidoreductase activity, acting on paired donors, with incorporation or reduction of molecular oxygen"/>
    <property type="evidence" value="ECO:0007669"/>
    <property type="project" value="InterPro"/>
</dbReference>
<name>A0A1Y0BY85_9MYCO</name>
<dbReference type="Gene3D" id="3.20.20.30">
    <property type="entry name" value="Luciferase-like domain"/>
    <property type="match status" value="1"/>
</dbReference>
<dbReference type="InterPro" id="IPR016215">
    <property type="entry name" value="NTA_MOA"/>
</dbReference>
<evidence type="ECO:0000313" key="8">
    <source>
        <dbReference type="Proteomes" id="UP000195331"/>
    </source>
</evidence>
<reference evidence="7 8" key="1">
    <citation type="submission" date="2017-04" db="EMBL/GenBank/DDBJ databases">
        <title>Whole Genome Sequence of 1,4-Dioxane Degrading Bacterium Mycobacterium dioxanotrophicus PH-06.</title>
        <authorList>
            <person name="He Y."/>
        </authorList>
    </citation>
    <scope>NUCLEOTIDE SEQUENCE [LARGE SCALE GENOMIC DNA]</scope>
    <source>
        <strain evidence="7 8">PH-06</strain>
    </source>
</reference>
<dbReference type="Pfam" id="PF00296">
    <property type="entry name" value="Bac_luciferase"/>
    <property type="match status" value="1"/>
</dbReference>
<sequence length="581" mass="64344">MAAGDAKKHMLLSAFDMNCVGHQAPGMWRHPEDESWRYKDLDYWVDLAKLLERGGFDCLFMADVLGYYDVYGSSNDSALRNAIQVPVGDPLLTVSAMAAATERLGFGCTASLTYELPYSFARRMTTLDHLTKGRVAWNIVTSYQSSAAKNLGLDDQIPHDERYNVADEFMEVCYKLWEGSWEDDAVVRDREKGVFTDPAKVHDIEHKGKYFTVPGSHLSEPSPQRTPFLFQAGASSRGRSFAAKHAEAVFLIGTDPHEVRPVVDQIRMAAAEEGRDPRSIKIIMMMTTVTAPTDEEAQAKLADVYKYASPEGGLTLMGGWTGMDLSTTAPDEPLAKVKGNAMQAMNDMLTRVDSEVIWTTQKLAEWVCVGGMSAAVIGSPTTVVDELERWTEIADVDGFNFARVLAPGTMEDFVDLVVPELRRRGHIPEVPAGAMTLRERFTGQPRVPAEHTAAQYRQGADKTPARERPFTLESTAAGIQRSPRQVGLLVTLTAKAGNENELAQWLRDGKKIVQGEPDTSSWYAFKIDESTYGIYDTFLTQSGRDEHLHGEIPELLAKITPELLETPPSIQMVDLLAVKRS</sequence>
<keyword evidence="1" id="KW-0285">Flavoprotein</keyword>
<evidence type="ECO:0000256" key="3">
    <source>
        <dbReference type="ARBA" id="ARBA00023002"/>
    </source>
</evidence>
<evidence type="ECO:0000313" key="7">
    <source>
        <dbReference type="EMBL" id="ART67858.1"/>
    </source>
</evidence>
<keyword evidence="3" id="KW-0560">Oxidoreductase</keyword>
<dbReference type="InterPro" id="IPR051260">
    <property type="entry name" value="Diverse_substr_monoxygenases"/>
</dbReference>
<evidence type="ECO:0000256" key="4">
    <source>
        <dbReference type="ARBA" id="ARBA00023033"/>
    </source>
</evidence>
<dbReference type="InterPro" id="IPR036661">
    <property type="entry name" value="Luciferase-like_sf"/>
</dbReference>
<dbReference type="InterPro" id="IPR011008">
    <property type="entry name" value="Dimeric_a/b-barrel"/>
</dbReference>
<organism evidence="7 8">
    <name type="scientific">Mycobacterium dioxanotrophicus</name>
    <dbReference type="NCBI Taxonomy" id="482462"/>
    <lineage>
        <taxon>Bacteria</taxon>
        <taxon>Bacillati</taxon>
        <taxon>Actinomycetota</taxon>
        <taxon>Actinomycetes</taxon>
        <taxon>Mycobacteriales</taxon>
        <taxon>Mycobacteriaceae</taxon>
        <taxon>Mycobacterium</taxon>
    </lineage>
</organism>
<keyword evidence="4" id="KW-0503">Monooxygenase</keyword>
<dbReference type="NCBIfam" id="TIGR03860">
    <property type="entry name" value="FMN_nitrolo"/>
    <property type="match status" value="1"/>
</dbReference>
<dbReference type="Proteomes" id="UP000195331">
    <property type="component" value="Chromosome"/>
</dbReference>
<keyword evidence="8" id="KW-1185">Reference proteome</keyword>
<dbReference type="InterPro" id="IPR011251">
    <property type="entry name" value="Luciferase-like_dom"/>
</dbReference>
<evidence type="ECO:0000256" key="5">
    <source>
        <dbReference type="ARBA" id="ARBA00033748"/>
    </source>
</evidence>
<dbReference type="PANTHER" id="PTHR30011:SF16">
    <property type="entry name" value="C2H2 FINGER DOMAIN TRANSCRIPTION FACTOR (EUROFUNG)-RELATED"/>
    <property type="match status" value="1"/>
</dbReference>
<dbReference type="EMBL" id="CP020809">
    <property type="protein sequence ID" value="ART67858.1"/>
    <property type="molecule type" value="Genomic_DNA"/>
</dbReference>
<protein>
    <recommendedName>
        <fullName evidence="6">Luciferase-like domain-containing protein</fullName>
    </recommendedName>
</protein>
<dbReference type="PANTHER" id="PTHR30011">
    <property type="entry name" value="ALKANESULFONATE MONOOXYGENASE-RELATED"/>
    <property type="match status" value="1"/>
</dbReference>
<dbReference type="Gene3D" id="3.30.70.100">
    <property type="match status" value="1"/>
</dbReference>